<feature type="transmembrane region" description="Helical" evidence="4">
    <location>
        <begin position="132"/>
        <end position="151"/>
    </location>
</feature>
<dbReference type="Pfam" id="PF00990">
    <property type="entry name" value="GGDEF"/>
    <property type="match status" value="1"/>
</dbReference>
<evidence type="ECO:0000256" key="3">
    <source>
        <dbReference type="SAM" id="MobiDB-lite"/>
    </source>
</evidence>
<keyword evidence="4" id="KW-0812">Transmembrane</keyword>
<keyword evidence="6" id="KW-0808">Transferase</keyword>
<dbReference type="EC" id="2.7.7.65" evidence="1"/>
<dbReference type="PANTHER" id="PTHR45138">
    <property type="entry name" value="REGULATORY COMPONENTS OF SENSORY TRANSDUCTION SYSTEM"/>
    <property type="match status" value="1"/>
</dbReference>
<dbReference type="PANTHER" id="PTHR45138:SF9">
    <property type="entry name" value="DIGUANYLATE CYCLASE DGCM-RELATED"/>
    <property type="match status" value="1"/>
</dbReference>
<dbReference type="CDD" id="cd01949">
    <property type="entry name" value="GGDEF"/>
    <property type="match status" value="1"/>
</dbReference>
<keyword evidence="4" id="KW-1133">Transmembrane helix</keyword>
<keyword evidence="7" id="KW-1185">Reference proteome</keyword>
<feature type="region of interest" description="Disordered" evidence="3">
    <location>
        <begin position="360"/>
        <end position="381"/>
    </location>
</feature>
<feature type="transmembrane region" description="Helical" evidence="4">
    <location>
        <begin position="43"/>
        <end position="65"/>
    </location>
</feature>
<feature type="domain" description="GGDEF" evidence="5">
    <location>
        <begin position="234"/>
        <end position="362"/>
    </location>
</feature>
<dbReference type="SUPFAM" id="SSF55073">
    <property type="entry name" value="Nucleotide cyclase"/>
    <property type="match status" value="1"/>
</dbReference>
<dbReference type="SMART" id="SM00267">
    <property type="entry name" value="GGDEF"/>
    <property type="match status" value="1"/>
</dbReference>
<dbReference type="InterPro" id="IPR050469">
    <property type="entry name" value="Diguanylate_Cyclase"/>
</dbReference>
<evidence type="ECO:0000256" key="2">
    <source>
        <dbReference type="ARBA" id="ARBA00034247"/>
    </source>
</evidence>
<organism evidence="6 7">
    <name type="scientific">Marinobacter lacisalsi</name>
    <dbReference type="NCBI Taxonomy" id="475979"/>
    <lineage>
        <taxon>Bacteria</taxon>
        <taxon>Pseudomonadati</taxon>
        <taxon>Pseudomonadota</taxon>
        <taxon>Gammaproteobacteria</taxon>
        <taxon>Pseudomonadales</taxon>
        <taxon>Marinobacteraceae</taxon>
        <taxon>Marinobacter</taxon>
    </lineage>
</organism>
<feature type="transmembrane region" description="Helical" evidence="4">
    <location>
        <begin position="72"/>
        <end position="94"/>
    </location>
</feature>
<accession>A0ABV8QIW4</accession>
<keyword evidence="6" id="KW-0548">Nucleotidyltransferase</keyword>
<keyword evidence="4" id="KW-0472">Membrane</keyword>
<name>A0ABV8QIW4_9GAMM</name>
<evidence type="ECO:0000313" key="6">
    <source>
        <dbReference type="EMBL" id="MFC4259713.1"/>
    </source>
</evidence>
<gene>
    <name evidence="6" type="ORF">ACFOZ5_11800</name>
</gene>
<feature type="transmembrane region" description="Helical" evidence="4">
    <location>
        <begin position="106"/>
        <end position="125"/>
    </location>
</feature>
<evidence type="ECO:0000256" key="1">
    <source>
        <dbReference type="ARBA" id="ARBA00012528"/>
    </source>
</evidence>
<proteinExistence type="predicted"/>
<evidence type="ECO:0000313" key="7">
    <source>
        <dbReference type="Proteomes" id="UP001595798"/>
    </source>
</evidence>
<comment type="caution">
    <text evidence="6">The sequence shown here is derived from an EMBL/GenBank/DDBJ whole genome shotgun (WGS) entry which is preliminary data.</text>
</comment>
<sequence length="381" mass="42057">MPDSEKQELSRLTDYRRYTYAVASVMAMAIFFVSWLFRHPHDLFIAIGYPVFSVVYGVSCVMLIHGRVRLRLLEVGLVSLMAVIVLSRLAWHFIVGEPFGDNLMPLISGHYWAVGVLIVLAFIALGFKAGMAVAVVAFSFSALLATGASLSCAVGEPADCSNAMYFLRIHLFLLALLALTSSGTLLRDQTFAAIARAQVLEKLNVTDRLTSLANRYGAIRYLEKNTGNTSQQEQPLSVTLVNVDHFRRINHTHGRDTGDLVITRIGELLSEVMGLQGLVARWGSDEFLVIRPGDDQGEALHRAEHCRWRMEHTPIAGLAVTASFGVAQYDTEQGIDDVLCRADQGLAQARANGRNVVAAAPEQRPPPHSFRRREREDLPAV</sequence>
<dbReference type="InterPro" id="IPR000160">
    <property type="entry name" value="GGDEF_dom"/>
</dbReference>
<dbReference type="NCBIfam" id="TIGR00254">
    <property type="entry name" value="GGDEF"/>
    <property type="match status" value="1"/>
</dbReference>
<dbReference type="Gene3D" id="3.30.70.270">
    <property type="match status" value="1"/>
</dbReference>
<dbReference type="RefSeq" id="WP_379887521.1">
    <property type="nucleotide sequence ID" value="NZ_JBHSDI010000015.1"/>
</dbReference>
<feature type="transmembrane region" description="Helical" evidence="4">
    <location>
        <begin position="20"/>
        <end position="37"/>
    </location>
</feature>
<evidence type="ECO:0000259" key="5">
    <source>
        <dbReference type="PROSITE" id="PS50887"/>
    </source>
</evidence>
<comment type="catalytic activity">
    <reaction evidence="2">
        <text>2 GTP = 3',3'-c-di-GMP + 2 diphosphate</text>
        <dbReference type="Rhea" id="RHEA:24898"/>
        <dbReference type="ChEBI" id="CHEBI:33019"/>
        <dbReference type="ChEBI" id="CHEBI:37565"/>
        <dbReference type="ChEBI" id="CHEBI:58805"/>
        <dbReference type="EC" id="2.7.7.65"/>
    </reaction>
</comment>
<dbReference type="InterPro" id="IPR029787">
    <property type="entry name" value="Nucleotide_cyclase"/>
</dbReference>
<dbReference type="GO" id="GO:0052621">
    <property type="term" value="F:diguanylate cyclase activity"/>
    <property type="evidence" value="ECO:0007669"/>
    <property type="project" value="UniProtKB-EC"/>
</dbReference>
<reference evidence="7" key="1">
    <citation type="journal article" date="2019" name="Int. J. Syst. Evol. Microbiol.">
        <title>The Global Catalogue of Microorganisms (GCM) 10K type strain sequencing project: providing services to taxonomists for standard genome sequencing and annotation.</title>
        <authorList>
            <consortium name="The Broad Institute Genomics Platform"/>
            <consortium name="The Broad Institute Genome Sequencing Center for Infectious Disease"/>
            <person name="Wu L."/>
            <person name="Ma J."/>
        </authorList>
    </citation>
    <scope>NUCLEOTIDE SEQUENCE [LARGE SCALE GENOMIC DNA]</scope>
    <source>
        <strain evidence="7">CECT 7297</strain>
    </source>
</reference>
<feature type="transmembrane region" description="Helical" evidence="4">
    <location>
        <begin position="163"/>
        <end position="186"/>
    </location>
</feature>
<dbReference type="PROSITE" id="PS50887">
    <property type="entry name" value="GGDEF"/>
    <property type="match status" value="1"/>
</dbReference>
<evidence type="ECO:0000256" key="4">
    <source>
        <dbReference type="SAM" id="Phobius"/>
    </source>
</evidence>
<protein>
    <recommendedName>
        <fullName evidence="1">diguanylate cyclase</fullName>
        <ecNumber evidence="1">2.7.7.65</ecNumber>
    </recommendedName>
</protein>
<dbReference type="Proteomes" id="UP001595798">
    <property type="component" value="Unassembled WGS sequence"/>
</dbReference>
<dbReference type="InterPro" id="IPR043128">
    <property type="entry name" value="Rev_trsase/Diguanyl_cyclase"/>
</dbReference>
<dbReference type="EMBL" id="JBHSDI010000015">
    <property type="protein sequence ID" value="MFC4259713.1"/>
    <property type="molecule type" value="Genomic_DNA"/>
</dbReference>